<sequence length="33" mass="3597">MLQKENINHAVLHLFRMSLAGEQTGREKSGGGS</sequence>
<keyword evidence="2" id="KW-1185">Reference proteome</keyword>
<evidence type="ECO:0000313" key="1">
    <source>
        <dbReference type="EMBL" id="CAL1282712.1"/>
    </source>
</evidence>
<evidence type="ECO:0000313" key="2">
    <source>
        <dbReference type="Proteomes" id="UP001497382"/>
    </source>
</evidence>
<dbReference type="Proteomes" id="UP001497382">
    <property type="component" value="Unassembled WGS sequence"/>
</dbReference>
<proteinExistence type="predicted"/>
<organism evidence="1 2">
    <name type="scientific">Larinioides sclopetarius</name>
    <dbReference type="NCBI Taxonomy" id="280406"/>
    <lineage>
        <taxon>Eukaryota</taxon>
        <taxon>Metazoa</taxon>
        <taxon>Ecdysozoa</taxon>
        <taxon>Arthropoda</taxon>
        <taxon>Chelicerata</taxon>
        <taxon>Arachnida</taxon>
        <taxon>Araneae</taxon>
        <taxon>Araneomorphae</taxon>
        <taxon>Entelegynae</taxon>
        <taxon>Araneoidea</taxon>
        <taxon>Araneidae</taxon>
        <taxon>Larinioides</taxon>
    </lineage>
</organism>
<comment type="caution">
    <text evidence="1">The sequence shown here is derived from an EMBL/GenBank/DDBJ whole genome shotgun (WGS) entry which is preliminary data.</text>
</comment>
<gene>
    <name evidence="1" type="ORF">LARSCL_LOCUS12218</name>
</gene>
<protein>
    <submittedName>
        <fullName evidence="1">Uncharacterized protein</fullName>
    </submittedName>
</protein>
<dbReference type="AlphaFoldDB" id="A0AAV2AFI7"/>
<accession>A0AAV2AFI7</accession>
<dbReference type="EMBL" id="CAXIEN010000160">
    <property type="protein sequence ID" value="CAL1282712.1"/>
    <property type="molecule type" value="Genomic_DNA"/>
</dbReference>
<reference evidence="1 2" key="1">
    <citation type="submission" date="2024-04" db="EMBL/GenBank/DDBJ databases">
        <authorList>
            <person name="Rising A."/>
            <person name="Reimegard J."/>
            <person name="Sonavane S."/>
            <person name="Akerstrom W."/>
            <person name="Nylinder S."/>
            <person name="Hedman E."/>
            <person name="Kallberg Y."/>
        </authorList>
    </citation>
    <scope>NUCLEOTIDE SEQUENCE [LARGE SCALE GENOMIC DNA]</scope>
</reference>
<name>A0AAV2AFI7_9ARAC</name>